<dbReference type="AlphaFoldDB" id="A0A4Z1DT93"/>
<evidence type="ECO:0000259" key="4">
    <source>
        <dbReference type="Pfam" id="PF13649"/>
    </source>
</evidence>
<evidence type="ECO:0000313" key="5">
    <source>
        <dbReference type="EMBL" id="TGN87307.1"/>
    </source>
</evidence>
<dbReference type="GeneID" id="91531966"/>
<evidence type="ECO:0000256" key="1">
    <source>
        <dbReference type="ARBA" id="ARBA00022603"/>
    </source>
</evidence>
<organism evidence="5 6">
    <name type="scientific">Streptomyces griseoluteus</name>
    <dbReference type="NCBI Taxonomy" id="29306"/>
    <lineage>
        <taxon>Bacteria</taxon>
        <taxon>Bacillati</taxon>
        <taxon>Actinomycetota</taxon>
        <taxon>Actinomycetes</taxon>
        <taxon>Kitasatosporales</taxon>
        <taxon>Streptomycetaceae</taxon>
        <taxon>Streptomyces</taxon>
    </lineage>
</organism>
<accession>A0A4Z1DT93</accession>
<sequence length="268" mass="29327">MSTHPFNDLSIAAHYDTLNPWGPGDDFHLGLIRAADSVLDIGCGTGQLLRRARAEGHPGRLTGLDPAAAMLVRAREGTRDIEWVLGDTRSRPWKGEFALAVMTGHAFQQLVRDEDVRQCLGAVREALAEGGRFVFETRNPEVRPWERWTPDRVRTITGPDGAGIRVHHEVTHGPAGGRVEFTETYTCESWPAPRVGRNTLRFLGPGELDRFLAEAGLRTVARYGDWDRSPLGPASPEIITIAEGAHQGETPSSPWRCPPPAPRAPGPG</sequence>
<dbReference type="InterPro" id="IPR041698">
    <property type="entry name" value="Methyltransf_25"/>
</dbReference>
<dbReference type="PANTHER" id="PTHR43861:SF1">
    <property type="entry name" value="TRANS-ACONITATE 2-METHYLTRANSFERASE"/>
    <property type="match status" value="1"/>
</dbReference>
<proteinExistence type="predicted"/>
<dbReference type="GO" id="GO:0017000">
    <property type="term" value="P:antibiotic biosynthetic process"/>
    <property type="evidence" value="ECO:0007669"/>
    <property type="project" value="UniProtKB-ARBA"/>
</dbReference>
<gene>
    <name evidence="5" type="ORF">E5082_02510</name>
</gene>
<evidence type="ECO:0000313" key="6">
    <source>
        <dbReference type="Proteomes" id="UP000298513"/>
    </source>
</evidence>
<dbReference type="Proteomes" id="UP000298513">
    <property type="component" value="Unassembled WGS sequence"/>
</dbReference>
<name>A0A4Z1DT93_STRGP</name>
<feature type="region of interest" description="Disordered" evidence="3">
    <location>
        <begin position="243"/>
        <end position="268"/>
    </location>
</feature>
<dbReference type="Pfam" id="PF13649">
    <property type="entry name" value="Methyltransf_25"/>
    <property type="match status" value="1"/>
</dbReference>
<keyword evidence="2 5" id="KW-0808">Transferase</keyword>
<dbReference type="EMBL" id="SRRU01000001">
    <property type="protein sequence ID" value="TGN87307.1"/>
    <property type="molecule type" value="Genomic_DNA"/>
</dbReference>
<protein>
    <submittedName>
        <fullName evidence="5">Class I SAM-dependent methyltransferase</fullName>
    </submittedName>
</protein>
<dbReference type="Gene3D" id="3.40.50.150">
    <property type="entry name" value="Vaccinia Virus protein VP39"/>
    <property type="match status" value="1"/>
</dbReference>
<dbReference type="CDD" id="cd02440">
    <property type="entry name" value="AdoMet_MTases"/>
    <property type="match status" value="1"/>
</dbReference>
<dbReference type="GO" id="GO:0032259">
    <property type="term" value="P:methylation"/>
    <property type="evidence" value="ECO:0007669"/>
    <property type="project" value="UniProtKB-KW"/>
</dbReference>
<dbReference type="RefSeq" id="WP_135789639.1">
    <property type="nucleotide sequence ID" value="NZ_BNBQ01000006.1"/>
</dbReference>
<dbReference type="GO" id="GO:0008168">
    <property type="term" value="F:methyltransferase activity"/>
    <property type="evidence" value="ECO:0007669"/>
    <property type="project" value="UniProtKB-KW"/>
</dbReference>
<reference evidence="5 6" key="1">
    <citation type="submission" date="2019-04" db="EMBL/GenBank/DDBJ databases">
        <title>Streptomyces sp. nov. Bv016 isolated from bark of Buahinia variegata.</title>
        <authorList>
            <person name="Kanchanasin P."/>
            <person name="Tanasupawat S."/>
            <person name="Yuki M."/>
            <person name="Kudo T."/>
        </authorList>
    </citation>
    <scope>NUCLEOTIDE SEQUENCE [LARGE SCALE GENOMIC DNA]</scope>
    <source>
        <strain evidence="5 6">JCM 4765</strain>
    </source>
</reference>
<comment type="caution">
    <text evidence="5">The sequence shown here is derived from an EMBL/GenBank/DDBJ whole genome shotgun (WGS) entry which is preliminary data.</text>
</comment>
<feature type="compositionally biased region" description="Pro residues" evidence="3">
    <location>
        <begin position="256"/>
        <end position="268"/>
    </location>
</feature>
<evidence type="ECO:0000256" key="2">
    <source>
        <dbReference type="ARBA" id="ARBA00022679"/>
    </source>
</evidence>
<keyword evidence="1 5" id="KW-0489">Methyltransferase</keyword>
<dbReference type="PANTHER" id="PTHR43861">
    <property type="entry name" value="TRANS-ACONITATE 2-METHYLTRANSFERASE-RELATED"/>
    <property type="match status" value="1"/>
</dbReference>
<dbReference type="SUPFAM" id="SSF53335">
    <property type="entry name" value="S-adenosyl-L-methionine-dependent methyltransferases"/>
    <property type="match status" value="1"/>
</dbReference>
<feature type="domain" description="Methyltransferase" evidence="4">
    <location>
        <begin position="38"/>
        <end position="131"/>
    </location>
</feature>
<dbReference type="InterPro" id="IPR029063">
    <property type="entry name" value="SAM-dependent_MTases_sf"/>
</dbReference>
<keyword evidence="6" id="KW-1185">Reference proteome</keyword>
<evidence type="ECO:0000256" key="3">
    <source>
        <dbReference type="SAM" id="MobiDB-lite"/>
    </source>
</evidence>